<dbReference type="Pfam" id="PF00392">
    <property type="entry name" value="GntR"/>
    <property type="match status" value="1"/>
</dbReference>
<reference evidence="5 6" key="1">
    <citation type="submission" date="2013-11" db="EMBL/GenBank/DDBJ databases">
        <title>Metagenomic analysis of a methanogenic consortium involved in long chain n-alkane degradation.</title>
        <authorList>
            <person name="Davidova I.A."/>
            <person name="Callaghan A.V."/>
            <person name="Wawrik B."/>
            <person name="Pruitt S."/>
            <person name="Marks C."/>
            <person name="Duncan K.E."/>
            <person name="Suflita J.M."/>
        </authorList>
    </citation>
    <scope>NUCLEOTIDE SEQUENCE [LARGE SCALE GENOMIC DNA]</scope>
    <source>
        <strain evidence="5 6">SPR</strain>
    </source>
</reference>
<dbReference type="InterPro" id="IPR011711">
    <property type="entry name" value="GntR_C"/>
</dbReference>
<dbReference type="Pfam" id="PF07729">
    <property type="entry name" value="FCD"/>
    <property type="match status" value="1"/>
</dbReference>
<protein>
    <submittedName>
        <fullName evidence="5">GntR family transcriptional regulator</fullName>
    </submittedName>
</protein>
<proteinExistence type="predicted"/>
<dbReference type="SMART" id="SM00345">
    <property type="entry name" value="HTH_GNTR"/>
    <property type="match status" value="1"/>
</dbReference>
<dbReference type="SMART" id="SM00895">
    <property type="entry name" value="FCD"/>
    <property type="match status" value="1"/>
</dbReference>
<dbReference type="InterPro" id="IPR036390">
    <property type="entry name" value="WH_DNA-bd_sf"/>
</dbReference>
<keyword evidence="6" id="KW-1185">Reference proteome</keyword>
<dbReference type="PANTHER" id="PTHR43537:SF5">
    <property type="entry name" value="UXU OPERON TRANSCRIPTIONAL REGULATOR"/>
    <property type="match status" value="1"/>
</dbReference>
<organism evidence="5 6">
    <name type="scientific">Dethiosulfatarculus sandiegensis</name>
    <dbReference type="NCBI Taxonomy" id="1429043"/>
    <lineage>
        <taxon>Bacteria</taxon>
        <taxon>Pseudomonadati</taxon>
        <taxon>Thermodesulfobacteriota</taxon>
        <taxon>Desulfarculia</taxon>
        <taxon>Desulfarculales</taxon>
        <taxon>Desulfarculaceae</taxon>
        <taxon>Dethiosulfatarculus</taxon>
    </lineage>
</organism>
<dbReference type="CDD" id="cd07377">
    <property type="entry name" value="WHTH_GntR"/>
    <property type="match status" value="1"/>
</dbReference>
<evidence type="ECO:0000259" key="4">
    <source>
        <dbReference type="PROSITE" id="PS50949"/>
    </source>
</evidence>
<evidence type="ECO:0000256" key="1">
    <source>
        <dbReference type="ARBA" id="ARBA00023015"/>
    </source>
</evidence>
<dbReference type="InterPro" id="IPR036388">
    <property type="entry name" value="WH-like_DNA-bd_sf"/>
</dbReference>
<dbReference type="GO" id="GO:0003677">
    <property type="term" value="F:DNA binding"/>
    <property type="evidence" value="ECO:0007669"/>
    <property type="project" value="UniProtKB-KW"/>
</dbReference>
<dbReference type="SUPFAM" id="SSF48008">
    <property type="entry name" value="GntR ligand-binding domain-like"/>
    <property type="match status" value="1"/>
</dbReference>
<accession>A0A0D2JUW0</accession>
<dbReference type="PANTHER" id="PTHR43537">
    <property type="entry name" value="TRANSCRIPTIONAL REGULATOR, GNTR FAMILY"/>
    <property type="match status" value="1"/>
</dbReference>
<dbReference type="GO" id="GO:0003700">
    <property type="term" value="F:DNA-binding transcription factor activity"/>
    <property type="evidence" value="ECO:0007669"/>
    <property type="project" value="InterPro"/>
</dbReference>
<dbReference type="InterPro" id="IPR008920">
    <property type="entry name" value="TF_FadR/GntR_C"/>
</dbReference>
<dbReference type="PRINTS" id="PR00035">
    <property type="entry name" value="HTHGNTR"/>
</dbReference>
<dbReference type="STRING" id="1429043.X474_14000"/>
<evidence type="ECO:0000256" key="3">
    <source>
        <dbReference type="ARBA" id="ARBA00023163"/>
    </source>
</evidence>
<dbReference type="PROSITE" id="PS50949">
    <property type="entry name" value="HTH_GNTR"/>
    <property type="match status" value="1"/>
</dbReference>
<dbReference type="AlphaFoldDB" id="A0A0D2JUW0"/>
<keyword evidence="1" id="KW-0805">Transcription regulation</keyword>
<dbReference type="EMBL" id="AZAC01000016">
    <property type="protein sequence ID" value="KIX13330.1"/>
    <property type="molecule type" value="Genomic_DNA"/>
</dbReference>
<dbReference type="InParanoid" id="A0A0D2JUW0"/>
<dbReference type="RefSeq" id="WP_044349343.1">
    <property type="nucleotide sequence ID" value="NZ_AZAC01000016.1"/>
</dbReference>
<dbReference type="InterPro" id="IPR000524">
    <property type="entry name" value="Tscrpt_reg_HTH_GntR"/>
</dbReference>
<dbReference type="Gene3D" id="1.10.10.10">
    <property type="entry name" value="Winged helix-like DNA-binding domain superfamily/Winged helix DNA-binding domain"/>
    <property type="match status" value="1"/>
</dbReference>
<dbReference type="OrthoDB" id="5343675at2"/>
<dbReference type="SUPFAM" id="SSF46785">
    <property type="entry name" value="Winged helix' DNA-binding domain"/>
    <property type="match status" value="1"/>
</dbReference>
<gene>
    <name evidence="5" type="ORF">X474_14000</name>
</gene>
<sequence length="255" mass="28772">MSDKGHGKAVTKGSLKAVTKKKLFEEIVRQIRDLIDNGDLKPGDQLPPERELAEIFKVSRHSVREAIRTLEEHGVLKSRRGSGTFVVLGEPDNVVDYLAQAVVREKDNLAEIFQFRQMVEPQIAALAALNASPEHIDELRRILKLQQKETNISKQILLDNEFHMALAKAAGNSILLNIVERVGGILGQCRMEVYQSQRRSKISTKGHEDILEALERQDSSLCEKAMSEHLKDIIRIVLADHLDFFDNPLPLQTKN</sequence>
<evidence type="ECO:0000313" key="5">
    <source>
        <dbReference type="EMBL" id="KIX13330.1"/>
    </source>
</evidence>
<feature type="domain" description="HTH gntR-type" evidence="4">
    <location>
        <begin position="21"/>
        <end position="89"/>
    </location>
</feature>
<dbReference type="FunCoup" id="A0A0D2JUW0">
    <property type="interactions" value="139"/>
</dbReference>
<dbReference type="PATRIC" id="fig|1429043.3.peg.2970"/>
<keyword evidence="3" id="KW-0804">Transcription</keyword>
<dbReference type="Gene3D" id="1.20.120.530">
    <property type="entry name" value="GntR ligand-binding domain-like"/>
    <property type="match status" value="1"/>
</dbReference>
<name>A0A0D2JUW0_9BACT</name>
<dbReference type="Proteomes" id="UP000032233">
    <property type="component" value="Unassembled WGS sequence"/>
</dbReference>
<evidence type="ECO:0000313" key="6">
    <source>
        <dbReference type="Proteomes" id="UP000032233"/>
    </source>
</evidence>
<evidence type="ECO:0000256" key="2">
    <source>
        <dbReference type="ARBA" id="ARBA00023125"/>
    </source>
</evidence>
<keyword evidence="2" id="KW-0238">DNA-binding</keyword>
<comment type="caution">
    <text evidence="5">The sequence shown here is derived from an EMBL/GenBank/DDBJ whole genome shotgun (WGS) entry which is preliminary data.</text>
</comment>